<dbReference type="EMBL" id="SKFG01000004">
    <property type="protein sequence ID" value="TCZ78744.1"/>
    <property type="molecule type" value="Genomic_DNA"/>
</dbReference>
<keyword evidence="9" id="KW-1185">Reference proteome</keyword>
<dbReference type="SMART" id="SM00062">
    <property type="entry name" value="PBPb"/>
    <property type="match status" value="1"/>
</dbReference>
<dbReference type="RefSeq" id="WP_132417194.1">
    <property type="nucleotide sequence ID" value="NZ_SKFG01000004.1"/>
</dbReference>
<evidence type="ECO:0000256" key="3">
    <source>
        <dbReference type="ARBA" id="ARBA00022729"/>
    </source>
</evidence>
<name>A0A4R4EFA8_9BACL</name>
<dbReference type="PANTHER" id="PTHR35936:SF17">
    <property type="entry name" value="ARGININE-BINDING EXTRACELLULAR PROTEIN ARTP"/>
    <property type="match status" value="1"/>
</dbReference>
<feature type="domain" description="Solute-binding protein family 3/N-terminal" evidence="6">
    <location>
        <begin position="43"/>
        <end position="264"/>
    </location>
</feature>
<dbReference type="SMART" id="SM00079">
    <property type="entry name" value="PBPe"/>
    <property type="match status" value="1"/>
</dbReference>
<dbReference type="InterPro" id="IPR001320">
    <property type="entry name" value="Iontro_rcpt_C"/>
</dbReference>
<keyword evidence="3 5" id="KW-0732">Signal</keyword>
<dbReference type="PROSITE" id="PS01039">
    <property type="entry name" value="SBP_BACTERIAL_3"/>
    <property type="match status" value="1"/>
</dbReference>
<dbReference type="InterPro" id="IPR001638">
    <property type="entry name" value="Solute-binding_3/MltF_N"/>
</dbReference>
<evidence type="ECO:0000256" key="4">
    <source>
        <dbReference type="RuleBase" id="RU003744"/>
    </source>
</evidence>
<dbReference type="AlphaFoldDB" id="A0A4R4EFA8"/>
<feature type="chain" id="PRO_5039450774" evidence="5">
    <location>
        <begin position="22"/>
        <end position="267"/>
    </location>
</feature>
<evidence type="ECO:0000313" key="9">
    <source>
        <dbReference type="Proteomes" id="UP000295418"/>
    </source>
</evidence>
<evidence type="ECO:0000259" key="7">
    <source>
        <dbReference type="SMART" id="SM00079"/>
    </source>
</evidence>
<protein>
    <submittedName>
        <fullName evidence="8">Transporter substrate-binding domain-containing protein</fullName>
    </submittedName>
</protein>
<comment type="caution">
    <text evidence="8">The sequence shown here is derived from an EMBL/GenBank/DDBJ whole genome shotgun (WGS) entry which is preliminary data.</text>
</comment>
<dbReference type="Gene3D" id="3.40.190.10">
    <property type="entry name" value="Periplasmic binding protein-like II"/>
    <property type="match status" value="2"/>
</dbReference>
<proteinExistence type="inferred from homology"/>
<dbReference type="Proteomes" id="UP000295418">
    <property type="component" value="Unassembled WGS sequence"/>
</dbReference>
<dbReference type="GO" id="GO:0016020">
    <property type="term" value="C:membrane"/>
    <property type="evidence" value="ECO:0007669"/>
    <property type="project" value="InterPro"/>
</dbReference>
<gene>
    <name evidence="8" type="ORF">E0485_06590</name>
</gene>
<dbReference type="OrthoDB" id="9774451at2"/>
<dbReference type="SUPFAM" id="SSF53850">
    <property type="entry name" value="Periplasmic binding protein-like II"/>
    <property type="match status" value="1"/>
</dbReference>
<dbReference type="GO" id="GO:0030313">
    <property type="term" value="C:cell envelope"/>
    <property type="evidence" value="ECO:0007669"/>
    <property type="project" value="UniProtKB-SubCell"/>
</dbReference>
<comment type="similarity">
    <text evidence="2 4">Belongs to the bacterial solute-binding protein 3 family.</text>
</comment>
<dbReference type="PROSITE" id="PS51257">
    <property type="entry name" value="PROKAR_LIPOPROTEIN"/>
    <property type="match status" value="1"/>
</dbReference>
<feature type="signal peptide" evidence="5">
    <location>
        <begin position="1"/>
        <end position="21"/>
    </location>
</feature>
<sequence length="267" mass="28780">MTIKSFGKITLTALLSIALLAGCGSKTDKGADGTATPAADGKVITVALNATYAPFEFVDTTKGTKEIVGLDIDIINYIAKQLDASVKITDMPFPSVVASLTEGRADVAISGISPTPERKQNVDFSDSYYQPRIAIIAPKGSNYTSFEQLEGKKLAIAFGTTYEQTAKKIKGVTVTALDDVPSVIQEINNKRADATILDDTTAAEYLAKNPKLEINLLPAENSEDAFAIAFPKGSKWLEPVNQELKKMKENGELNKIIEKWLGAEFVK</sequence>
<comment type="subcellular location">
    <subcellularLocation>
        <location evidence="1">Cell envelope</location>
    </subcellularLocation>
</comment>
<evidence type="ECO:0000259" key="6">
    <source>
        <dbReference type="SMART" id="SM00062"/>
    </source>
</evidence>
<dbReference type="InterPro" id="IPR018313">
    <property type="entry name" value="SBP_3_CS"/>
</dbReference>
<evidence type="ECO:0000256" key="1">
    <source>
        <dbReference type="ARBA" id="ARBA00004196"/>
    </source>
</evidence>
<dbReference type="GO" id="GO:0015276">
    <property type="term" value="F:ligand-gated monoatomic ion channel activity"/>
    <property type="evidence" value="ECO:0007669"/>
    <property type="project" value="InterPro"/>
</dbReference>
<evidence type="ECO:0000313" key="8">
    <source>
        <dbReference type="EMBL" id="TCZ78744.1"/>
    </source>
</evidence>
<reference evidence="8 9" key="1">
    <citation type="submission" date="2019-03" db="EMBL/GenBank/DDBJ databases">
        <authorList>
            <person name="Kim M.K.M."/>
        </authorList>
    </citation>
    <scope>NUCLEOTIDE SEQUENCE [LARGE SCALE GENOMIC DNA]</scope>
    <source>
        <strain evidence="8 9">18JY21-1</strain>
    </source>
</reference>
<evidence type="ECO:0000256" key="5">
    <source>
        <dbReference type="SAM" id="SignalP"/>
    </source>
</evidence>
<evidence type="ECO:0000256" key="2">
    <source>
        <dbReference type="ARBA" id="ARBA00010333"/>
    </source>
</evidence>
<feature type="domain" description="Ionotropic glutamate receptor C-terminal" evidence="7">
    <location>
        <begin position="43"/>
        <end position="263"/>
    </location>
</feature>
<dbReference type="PANTHER" id="PTHR35936">
    <property type="entry name" value="MEMBRANE-BOUND LYTIC MUREIN TRANSGLYCOSYLASE F"/>
    <property type="match status" value="1"/>
</dbReference>
<organism evidence="8 9">
    <name type="scientific">Paenibacillus albiflavus</name>
    <dbReference type="NCBI Taxonomy" id="2545760"/>
    <lineage>
        <taxon>Bacteria</taxon>
        <taxon>Bacillati</taxon>
        <taxon>Bacillota</taxon>
        <taxon>Bacilli</taxon>
        <taxon>Bacillales</taxon>
        <taxon>Paenibacillaceae</taxon>
        <taxon>Paenibacillus</taxon>
    </lineage>
</organism>
<dbReference type="Pfam" id="PF00497">
    <property type="entry name" value="SBP_bac_3"/>
    <property type="match status" value="1"/>
</dbReference>
<accession>A0A4R4EFA8</accession>